<comment type="similarity">
    <text evidence="1 3">Belongs to the TPP enzyme family.</text>
</comment>
<dbReference type="NCBIfam" id="NF006187">
    <property type="entry name" value="PRK08322.1"/>
    <property type="match status" value="1"/>
</dbReference>
<dbReference type="Gene3D" id="3.40.50.1220">
    <property type="entry name" value="TPP-binding domain"/>
    <property type="match status" value="1"/>
</dbReference>
<gene>
    <name evidence="7" type="ORF">ACFFR3_06380</name>
</gene>
<dbReference type="Pfam" id="PF02775">
    <property type="entry name" value="TPP_enzyme_C"/>
    <property type="match status" value="1"/>
</dbReference>
<evidence type="ECO:0000313" key="8">
    <source>
        <dbReference type="Proteomes" id="UP001589568"/>
    </source>
</evidence>
<dbReference type="SUPFAM" id="SSF52467">
    <property type="entry name" value="DHS-like NAD/FAD-binding domain"/>
    <property type="match status" value="1"/>
</dbReference>
<proteinExistence type="inferred from homology"/>
<name>A0ABV5NFQ7_9ACTN</name>
<dbReference type="InterPro" id="IPR011766">
    <property type="entry name" value="TPP_enzyme_TPP-bd"/>
</dbReference>
<keyword evidence="7" id="KW-0808">Transferase</keyword>
<dbReference type="CDD" id="cd07035">
    <property type="entry name" value="TPP_PYR_POX_like"/>
    <property type="match status" value="1"/>
</dbReference>
<dbReference type="InterPro" id="IPR045229">
    <property type="entry name" value="TPP_enz"/>
</dbReference>
<dbReference type="RefSeq" id="WP_379482748.1">
    <property type="nucleotide sequence ID" value="NZ_JBHMCF010000004.1"/>
</dbReference>
<evidence type="ECO:0000256" key="1">
    <source>
        <dbReference type="ARBA" id="ARBA00007812"/>
    </source>
</evidence>
<dbReference type="EC" id="2.2.1.6" evidence="7"/>
<dbReference type="InterPro" id="IPR029061">
    <property type="entry name" value="THDP-binding"/>
</dbReference>
<feature type="domain" description="Thiamine pyrophosphate enzyme central" evidence="4">
    <location>
        <begin position="195"/>
        <end position="329"/>
    </location>
</feature>
<evidence type="ECO:0000313" key="7">
    <source>
        <dbReference type="EMBL" id="MFB9469125.1"/>
    </source>
</evidence>
<dbReference type="Gene3D" id="3.40.50.970">
    <property type="match status" value="2"/>
</dbReference>
<accession>A0ABV5NFQ7</accession>
<dbReference type="InterPro" id="IPR012001">
    <property type="entry name" value="Thiamin_PyroP_enz_TPP-bd_dom"/>
</dbReference>
<protein>
    <submittedName>
        <fullName evidence="7">Acetolactate synthase large subunit</fullName>
        <ecNumber evidence="7">2.2.1.6</ecNumber>
    </submittedName>
</protein>
<organism evidence="7 8">
    <name type="scientific">Nonomuraea salmonea</name>
    <dbReference type="NCBI Taxonomy" id="46181"/>
    <lineage>
        <taxon>Bacteria</taxon>
        <taxon>Bacillati</taxon>
        <taxon>Actinomycetota</taxon>
        <taxon>Actinomycetes</taxon>
        <taxon>Streptosporangiales</taxon>
        <taxon>Streptosporangiaceae</taxon>
        <taxon>Nonomuraea</taxon>
    </lineage>
</organism>
<dbReference type="InterPro" id="IPR029035">
    <property type="entry name" value="DHS-like_NAD/FAD-binding_dom"/>
</dbReference>
<evidence type="ECO:0000256" key="2">
    <source>
        <dbReference type="ARBA" id="ARBA00023052"/>
    </source>
</evidence>
<dbReference type="PANTHER" id="PTHR18968">
    <property type="entry name" value="THIAMINE PYROPHOSPHATE ENZYMES"/>
    <property type="match status" value="1"/>
</dbReference>
<reference evidence="7 8" key="1">
    <citation type="submission" date="2024-09" db="EMBL/GenBank/DDBJ databases">
        <authorList>
            <person name="Sun Q."/>
            <person name="Mori K."/>
        </authorList>
    </citation>
    <scope>NUCLEOTIDE SEQUENCE [LARGE SCALE GENOMIC DNA]</scope>
    <source>
        <strain evidence="7 8">JCM 3324</strain>
    </source>
</reference>
<dbReference type="SUPFAM" id="SSF52518">
    <property type="entry name" value="Thiamin diphosphate-binding fold (THDP-binding)"/>
    <property type="match status" value="2"/>
</dbReference>
<keyword evidence="8" id="KW-1185">Reference proteome</keyword>
<keyword evidence="2 3" id="KW-0786">Thiamine pyrophosphate</keyword>
<feature type="domain" description="Thiamine pyrophosphate enzyme N-terminal TPP-binding" evidence="6">
    <location>
        <begin position="9"/>
        <end position="122"/>
    </location>
</feature>
<feature type="domain" description="Thiamine pyrophosphate enzyme TPP-binding" evidence="5">
    <location>
        <begin position="387"/>
        <end position="533"/>
    </location>
</feature>
<dbReference type="EMBL" id="JBHMCF010000004">
    <property type="protein sequence ID" value="MFB9469125.1"/>
    <property type="molecule type" value="Genomic_DNA"/>
</dbReference>
<dbReference type="Proteomes" id="UP001589568">
    <property type="component" value="Unassembled WGS sequence"/>
</dbReference>
<dbReference type="PANTHER" id="PTHR18968:SF129">
    <property type="entry name" value="ACETOLACTATE SYNTHASE"/>
    <property type="match status" value="1"/>
</dbReference>
<comment type="caution">
    <text evidence="7">The sequence shown here is derived from an EMBL/GenBank/DDBJ whole genome shotgun (WGS) entry which is preliminary data.</text>
</comment>
<sequence>MSAQATQRTAAQLIVQALEAEGVEYVFGIPGEENIHFVDALNDSSIRYVLVRHEQGAAFMAEIYGRLTGKAGVASATLGPGAINLQLGVADATTNSTPVVAITAQVGLDRIYKESHQVVDLVSLFRPITKWSELAPSPQALPELIRKAFKTAQTERPGAVYLAIPEDVESAPLPEGLAPLPLNVVRPQDPSPSQVARAAEILATARRPIVLAGHGATRAGASDALVRFSEKLGLPVATTFNGKGVFPDDHRHALGAVGFMRHDYVNFGFDEADVLITVGYELQEFDPVKINPARDKKIIHVHRFPAEVDDHYPVAVGVHGDISRSLHALGDAVHRRFTMNGTGEKIRRMLREELEEGREEDGFPLSPRRVVSDIRAAMGREDIVLADTGAVKMWMARMYPTYEPNTMLVSNGLSSMGFSVPGALAAKLAHPRRKVLAATGDGAFLMNSQELETAVRERIPFVVLVWEDGAYGLIEWKMDLELGRDSHVAFGNPDFVKYAESFGARGYRISSAGELLPTLRKALADDVVSVIAVPVDYSANLGLTDKLGELTGPF</sequence>
<evidence type="ECO:0000259" key="4">
    <source>
        <dbReference type="Pfam" id="PF00205"/>
    </source>
</evidence>
<evidence type="ECO:0000259" key="5">
    <source>
        <dbReference type="Pfam" id="PF02775"/>
    </source>
</evidence>
<evidence type="ECO:0000256" key="3">
    <source>
        <dbReference type="RuleBase" id="RU362132"/>
    </source>
</evidence>
<dbReference type="CDD" id="cd02010">
    <property type="entry name" value="TPP_ALS"/>
    <property type="match status" value="1"/>
</dbReference>
<dbReference type="Pfam" id="PF02776">
    <property type="entry name" value="TPP_enzyme_N"/>
    <property type="match status" value="1"/>
</dbReference>
<dbReference type="Pfam" id="PF00205">
    <property type="entry name" value="TPP_enzyme_M"/>
    <property type="match status" value="1"/>
</dbReference>
<dbReference type="GO" id="GO:0003984">
    <property type="term" value="F:acetolactate synthase activity"/>
    <property type="evidence" value="ECO:0007669"/>
    <property type="project" value="UniProtKB-EC"/>
</dbReference>
<dbReference type="InterPro" id="IPR012000">
    <property type="entry name" value="Thiamin_PyroP_enz_cen_dom"/>
</dbReference>
<evidence type="ECO:0000259" key="6">
    <source>
        <dbReference type="Pfam" id="PF02776"/>
    </source>
</evidence>